<accession>F3KZZ0</accession>
<comment type="similarity">
    <text evidence="1">Belongs to the metallo-dependent hydrolases superfamily. ATZ/TRZ family.</text>
</comment>
<dbReference type="NCBIfam" id="NF006549">
    <property type="entry name" value="PRK09045.1"/>
    <property type="match status" value="1"/>
</dbReference>
<dbReference type="GO" id="GO:0019239">
    <property type="term" value="F:deaminase activity"/>
    <property type="evidence" value="ECO:0007669"/>
    <property type="project" value="UniProtKB-ARBA"/>
</dbReference>
<dbReference type="RefSeq" id="WP_009574985.1">
    <property type="nucleotide sequence ID" value="NZ_AEIG01000016.1"/>
</dbReference>
<gene>
    <name evidence="5" type="ORF">IMCC3088_602</name>
</gene>
<evidence type="ECO:0000313" key="5">
    <source>
        <dbReference type="EMBL" id="EGG30356.1"/>
    </source>
</evidence>
<dbReference type="GO" id="GO:0016814">
    <property type="term" value="F:hydrolase activity, acting on carbon-nitrogen (but not peptide) bonds, in cyclic amidines"/>
    <property type="evidence" value="ECO:0007669"/>
    <property type="project" value="UniProtKB-ARBA"/>
</dbReference>
<keyword evidence="2" id="KW-0479">Metal-binding</keyword>
<reference evidence="5 6" key="1">
    <citation type="journal article" date="2011" name="J. Bacteriol.">
        <title>Genome sequence of strain IMCC3088, a proteorhodopsin-containing marine bacterium belonging to the OM60/NOR5 clade.</title>
        <authorList>
            <person name="Jang Y."/>
            <person name="Oh H.M."/>
            <person name="Kang I."/>
            <person name="Lee K."/>
            <person name="Yang S.J."/>
            <person name="Cho J.C."/>
        </authorList>
    </citation>
    <scope>NUCLEOTIDE SEQUENCE [LARGE SCALE GENOMIC DNA]</scope>
    <source>
        <strain evidence="5 6">IMCC3088</strain>
    </source>
</reference>
<dbReference type="AlphaFoldDB" id="F3KZZ0"/>
<comment type="caution">
    <text evidence="5">The sequence shown here is derived from an EMBL/GenBank/DDBJ whole genome shotgun (WGS) entry which is preliminary data.</text>
</comment>
<dbReference type="eggNOG" id="COG0402">
    <property type="taxonomic scope" value="Bacteria"/>
</dbReference>
<dbReference type="Gene3D" id="3.20.20.140">
    <property type="entry name" value="Metal-dependent hydrolases"/>
    <property type="match status" value="1"/>
</dbReference>
<dbReference type="CDD" id="cd01298">
    <property type="entry name" value="ATZ_TRZ_like"/>
    <property type="match status" value="1"/>
</dbReference>
<evidence type="ECO:0000256" key="3">
    <source>
        <dbReference type="ARBA" id="ARBA00022801"/>
    </source>
</evidence>
<evidence type="ECO:0000256" key="4">
    <source>
        <dbReference type="ARBA" id="ARBA00022833"/>
    </source>
</evidence>
<evidence type="ECO:0000313" key="6">
    <source>
        <dbReference type="Proteomes" id="UP000005615"/>
    </source>
</evidence>
<keyword evidence="3" id="KW-0378">Hydrolase</keyword>
<sequence length="448" mass="48423">MPRPIELHAAWVYTGEAHSGLLKDHTLCIDENGKIEALIPTREAARNPGAQQIELGNHLLMPGLINCHGHAAMTLLRGFADDLALTPWLQDHIWPAEGRWVDADFVRDGVNIAMAEMIKTGTTTFSDQYFFPDSTAQAACDAGMRCQVNFPIINVPTQWASEPNEYLSKGLAVRDKFKSSELVSVIFGPHSPYSLEERDIAKIATLANELEMGIQMHVHETKPEVLHAVEINGERPITTLKRLGMLGPHMQCVHMVWLSKDDIRAIADSGSHVIHCPSSNMKLASGACPVSDLLDAGINVAMGTDGAASNNGLNLFAEVRLAALLAKLTTGNPASLNAEQALHMATLGGAKALGLDHETGSLQQGKWADVIAINFDDASMQPLHNPISQVVYAGHGAHVQHSWVAGRQLLNNGKLQTLDESKIIRSAQAWRAKIASNANPTTSAKELA</sequence>
<dbReference type="PANTHER" id="PTHR43794:SF11">
    <property type="entry name" value="AMIDOHYDROLASE-RELATED DOMAIN-CONTAINING PROTEIN"/>
    <property type="match status" value="1"/>
</dbReference>
<protein>
    <submittedName>
        <fullName evidence="5">S-adenosylhomocysteine deaminase Methylthioadenosine deaminase</fullName>
    </submittedName>
</protein>
<dbReference type="InterPro" id="IPR011059">
    <property type="entry name" value="Metal-dep_hydrolase_composite"/>
</dbReference>
<dbReference type="Pfam" id="PF01979">
    <property type="entry name" value="Amidohydro_1"/>
    <property type="match status" value="1"/>
</dbReference>
<dbReference type="InterPro" id="IPR006680">
    <property type="entry name" value="Amidohydro-rel"/>
</dbReference>
<dbReference type="InterPro" id="IPR032466">
    <property type="entry name" value="Metal_Hydrolase"/>
</dbReference>
<dbReference type="Gene3D" id="2.30.40.10">
    <property type="entry name" value="Urease, subunit C, domain 1"/>
    <property type="match status" value="1"/>
</dbReference>
<dbReference type="SUPFAM" id="SSF51556">
    <property type="entry name" value="Metallo-dependent hydrolases"/>
    <property type="match status" value="1"/>
</dbReference>
<evidence type="ECO:0000256" key="1">
    <source>
        <dbReference type="ARBA" id="ARBA00006745"/>
    </source>
</evidence>
<dbReference type="Proteomes" id="UP000005615">
    <property type="component" value="Unassembled WGS sequence"/>
</dbReference>
<evidence type="ECO:0000256" key="2">
    <source>
        <dbReference type="ARBA" id="ARBA00022723"/>
    </source>
</evidence>
<organism evidence="5 6">
    <name type="scientific">Aequoribacter fuscus</name>
    <dbReference type="NCBI Taxonomy" id="2518989"/>
    <lineage>
        <taxon>Bacteria</taxon>
        <taxon>Pseudomonadati</taxon>
        <taxon>Pseudomonadota</taxon>
        <taxon>Gammaproteobacteria</taxon>
        <taxon>Cellvibrionales</taxon>
        <taxon>Halieaceae</taxon>
        <taxon>Aequoribacter</taxon>
    </lineage>
</organism>
<keyword evidence="6" id="KW-1185">Reference proteome</keyword>
<keyword evidence="4" id="KW-0862">Zinc</keyword>
<dbReference type="EMBL" id="AEIG01000016">
    <property type="protein sequence ID" value="EGG30356.1"/>
    <property type="molecule type" value="Genomic_DNA"/>
</dbReference>
<dbReference type="FunFam" id="3.20.20.140:FF:000014">
    <property type="entry name" value="5-methylthioadenosine/S-adenosylhomocysteine deaminase"/>
    <property type="match status" value="1"/>
</dbReference>
<dbReference type="InterPro" id="IPR050287">
    <property type="entry name" value="MTA/SAH_deaminase"/>
</dbReference>
<dbReference type="SUPFAM" id="SSF51338">
    <property type="entry name" value="Composite domain of metallo-dependent hydrolases"/>
    <property type="match status" value="2"/>
</dbReference>
<name>F3KZZ0_9GAMM</name>
<dbReference type="GO" id="GO:0046872">
    <property type="term" value="F:metal ion binding"/>
    <property type="evidence" value="ECO:0007669"/>
    <property type="project" value="UniProtKB-KW"/>
</dbReference>
<dbReference type="STRING" id="2518989.IMCC3088_602"/>
<proteinExistence type="inferred from homology"/>
<dbReference type="PANTHER" id="PTHR43794">
    <property type="entry name" value="AMINOHYDROLASE SSNA-RELATED"/>
    <property type="match status" value="1"/>
</dbReference>
<dbReference type="OrthoDB" id="9807210at2"/>